<gene>
    <name evidence="6" type="ORF">F2Q69_00044621</name>
</gene>
<evidence type="ECO:0000256" key="4">
    <source>
        <dbReference type="SAM" id="MobiDB-lite"/>
    </source>
</evidence>
<feature type="compositionally biased region" description="Basic and acidic residues" evidence="4">
    <location>
        <begin position="1142"/>
        <end position="1153"/>
    </location>
</feature>
<comment type="caution">
    <text evidence="6">The sequence shown here is derived from an EMBL/GenBank/DDBJ whole genome shotgun (WGS) entry which is preliminary data.</text>
</comment>
<organism evidence="6 7">
    <name type="scientific">Brassica cretica</name>
    <name type="common">Mustard</name>
    <dbReference type="NCBI Taxonomy" id="69181"/>
    <lineage>
        <taxon>Eukaryota</taxon>
        <taxon>Viridiplantae</taxon>
        <taxon>Streptophyta</taxon>
        <taxon>Embryophyta</taxon>
        <taxon>Tracheophyta</taxon>
        <taxon>Spermatophyta</taxon>
        <taxon>Magnoliopsida</taxon>
        <taxon>eudicotyledons</taxon>
        <taxon>Gunneridae</taxon>
        <taxon>Pentapetalae</taxon>
        <taxon>rosids</taxon>
        <taxon>malvids</taxon>
        <taxon>Brassicales</taxon>
        <taxon>Brassicaceae</taxon>
        <taxon>Brassiceae</taxon>
        <taxon>Brassica</taxon>
    </lineage>
</organism>
<dbReference type="InterPro" id="IPR038765">
    <property type="entry name" value="Papain-like_cys_pep_sf"/>
</dbReference>
<feature type="region of interest" description="Disordered" evidence="4">
    <location>
        <begin position="379"/>
        <end position="409"/>
    </location>
</feature>
<feature type="region of interest" description="Disordered" evidence="4">
    <location>
        <begin position="450"/>
        <end position="500"/>
    </location>
</feature>
<evidence type="ECO:0000256" key="2">
    <source>
        <dbReference type="ARBA" id="ARBA00022670"/>
    </source>
</evidence>
<feature type="domain" description="Ubiquitin-like protease family profile" evidence="5">
    <location>
        <begin position="1378"/>
        <end position="1503"/>
    </location>
</feature>
<feature type="compositionally biased region" description="Basic and acidic residues" evidence="4">
    <location>
        <begin position="512"/>
        <end position="528"/>
    </location>
</feature>
<feature type="region of interest" description="Disordered" evidence="4">
    <location>
        <begin position="1077"/>
        <end position="1123"/>
    </location>
</feature>
<proteinExistence type="inferred from homology"/>
<comment type="similarity">
    <text evidence="1">Belongs to the peptidase C48 family.</text>
</comment>
<feature type="region of interest" description="Disordered" evidence="4">
    <location>
        <begin position="512"/>
        <end position="613"/>
    </location>
</feature>
<name>A0A8S9NCT2_BRACR</name>
<feature type="compositionally biased region" description="Acidic residues" evidence="4">
    <location>
        <begin position="83"/>
        <end position="96"/>
    </location>
</feature>
<dbReference type="Pfam" id="PF02902">
    <property type="entry name" value="Peptidase_C48"/>
    <property type="match status" value="2"/>
</dbReference>
<feature type="compositionally biased region" description="Low complexity" evidence="4">
    <location>
        <begin position="574"/>
        <end position="586"/>
    </location>
</feature>
<feature type="compositionally biased region" description="Low complexity" evidence="4">
    <location>
        <begin position="1201"/>
        <end position="1211"/>
    </location>
</feature>
<feature type="region of interest" description="Disordered" evidence="4">
    <location>
        <begin position="1142"/>
        <end position="1237"/>
    </location>
</feature>
<feature type="region of interest" description="Disordered" evidence="4">
    <location>
        <begin position="79"/>
        <end position="114"/>
    </location>
</feature>
<feature type="compositionally biased region" description="Acidic residues" evidence="4">
    <location>
        <begin position="266"/>
        <end position="279"/>
    </location>
</feature>
<evidence type="ECO:0000259" key="5">
    <source>
        <dbReference type="Pfam" id="PF02902"/>
    </source>
</evidence>
<evidence type="ECO:0000313" key="7">
    <source>
        <dbReference type="Proteomes" id="UP000712600"/>
    </source>
</evidence>
<feature type="compositionally biased region" description="Polar residues" evidence="4">
    <location>
        <begin position="529"/>
        <end position="539"/>
    </location>
</feature>
<accession>A0A8S9NCT2</accession>
<feature type="compositionally biased region" description="Basic and acidic residues" evidence="4">
    <location>
        <begin position="381"/>
        <end position="396"/>
    </location>
</feature>
<feature type="region of interest" description="Disordered" evidence="4">
    <location>
        <begin position="196"/>
        <end position="226"/>
    </location>
</feature>
<feature type="compositionally biased region" description="Basic and acidic residues" evidence="4">
    <location>
        <begin position="986"/>
        <end position="1000"/>
    </location>
</feature>
<evidence type="ECO:0000256" key="1">
    <source>
        <dbReference type="ARBA" id="ARBA00005234"/>
    </source>
</evidence>
<dbReference type="EMBL" id="QGKX02001621">
    <property type="protein sequence ID" value="KAF3501832.1"/>
    <property type="molecule type" value="Genomic_DNA"/>
</dbReference>
<feature type="region of interest" description="Disordered" evidence="4">
    <location>
        <begin position="266"/>
        <end position="297"/>
    </location>
</feature>
<dbReference type="GO" id="GO:0006508">
    <property type="term" value="P:proteolysis"/>
    <property type="evidence" value="ECO:0007669"/>
    <property type="project" value="UniProtKB-KW"/>
</dbReference>
<feature type="domain" description="Ubiquitin-like protease family profile" evidence="5">
    <location>
        <begin position="781"/>
        <end position="888"/>
    </location>
</feature>
<dbReference type="SUPFAM" id="SSF54001">
    <property type="entry name" value="Cysteine proteinases"/>
    <property type="match status" value="1"/>
</dbReference>
<keyword evidence="3" id="KW-0378">Hydrolase</keyword>
<keyword evidence="2" id="KW-0645">Protease</keyword>
<feature type="compositionally biased region" description="Polar residues" evidence="4">
    <location>
        <begin position="1154"/>
        <end position="1164"/>
    </location>
</feature>
<dbReference type="InterPro" id="IPR003653">
    <property type="entry name" value="Peptidase_C48_C"/>
</dbReference>
<protein>
    <recommendedName>
        <fullName evidence="5">Ubiquitin-like protease family profile domain-containing protein</fullName>
    </recommendedName>
</protein>
<evidence type="ECO:0000256" key="3">
    <source>
        <dbReference type="ARBA" id="ARBA00022801"/>
    </source>
</evidence>
<reference evidence="6" key="1">
    <citation type="submission" date="2019-12" db="EMBL/GenBank/DDBJ databases">
        <title>Genome sequencing and annotation of Brassica cretica.</title>
        <authorList>
            <person name="Studholme D.J."/>
            <person name="Sarris P."/>
        </authorList>
    </citation>
    <scope>NUCLEOTIDE SEQUENCE</scope>
    <source>
        <strain evidence="6">PFS-109/04</strain>
        <tissue evidence="6">Leaf</tissue>
    </source>
</reference>
<feature type="region of interest" description="Disordered" evidence="4">
    <location>
        <begin position="986"/>
        <end position="1012"/>
    </location>
</feature>
<dbReference type="Proteomes" id="UP000712600">
    <property type="component" value="Unassembled WGS sequence"/>
</dbReference>
<feature type="compositionally biased region" description="Basic and acidic residues" evidence="4">
    <location>
        <begin position="198"/>
        <end position="213"/>
    </location>
</feature>
<evidence type="ECO:0000313" key="6">
    <source>
        <dbReference type="EMBL" id="KAF3501832.1"/>
    </source>
</evidence>
<dbReference type="GO" id="GO:0008234">
    <property type="term" value="F:cysteine-type peptidase activity"/>
    <property type="evidence" value="ECO:0007669"/>
    <property type="project" value="InterPro"/>
</dbReference>
<feature type="compositionally biased region" description="Basic and acidic residues" evidence="4">
    <location>
        <begin position="97"/>
        <end position="112"/>
    </location>
</feature>
<sequence length="1509" mass="163965">MLKRRKVKDRETRLKLACLAIISSVLLPSSHTPRIIPEHVELNEVSLSQSSVALKGFVDAIQHVLIAAVPQLKEEVIPNEPVVLDDSESDGEEEETRLDASPRPHPPSEKPHSGVKFEVVPGNARKLDQECKVEVRCIIDDPHENWAEGVDFGWDDESDDVLVDNMVRLIGECFAFKKEMFSGGVTLAEMGRMRALKKSKDKETSEKQEKDTIPEPTEAESSQHPSVLGLSDIVSSLLKDLIGDLEGRVASSVDASILVIPNEPVVLDDSESDSEEEETRLDASPCPHPPSEKPHSGVKFEVVPGNARKPDQECKVEVRCIIDDPHENWAEGVDFGWDDESDDVLVDNMVRLIGECFAFKKEMFSGGVTLAEMGRMRALKKSKDKETSEKQEKDTIPEPTEAESSQHPSVLGLSDIVSSLLKDLIGDLEGRVASSVDASEMKGALIEAVKEYSSKASSSPDDDYVVPERRASGTPGGISGAAFPMRPSPSAAARQKSQARDIIDGVIDDLNVDKATKDSEGAAKDKISDGSNTASQAEQQAVPVDCPPPPTTKDQRSEKVSTPDNVGVAPATNKGKAPSASPLSSKAADKSAEDPTSPNADEGNGKPVHQSAEEEVAEVLVNVKPVHFVMPEEQVDDDFVQPRKSKRSRNMPAGYEDFQCDPKVVSVYHINPNIGDLFSNLQEELSKKTVIEISPTHAITASAFSDIALRPQTITPKIVDALMLFIGRQFPGDSLKVQIFDTTLPASLVKNHSRHTRTAVKDRPKFNFSGLYVETLISQLPERIYFLFNIDQQHWVGVCVDTKAATINVLDCYVAFKSDSLLKREFTAVANIMPYIVRVANGSDTQGSLKPYSLTRFKGVPQVSSTADAAIMSALLIEAHAKNGLQGIRGITSREIDAALFSRCCLPFRNWMTRIDASQVEVRCIIDDPHENWAEGVDFGWDDESDDVLVDNMVRLIGECFAFKKEMFSGGVTLAELGRMWALKNSKDKETSEKQEKDTIPEPTEAESSQHPSILGLSDIVSSLLKDLIGGLEGRVASSVDASVQHGLNCIEKRLEATVVANFQEMKGALIEAVKEYSSKASSSPDNDYVVPERRSSGTPGGISGAAFPMRPSPSAAARQKSQARDIIDGVIDDLNMDQATKDSEGAAKDKISDGSNTASQAEQQAVPVDCPPPPTTKDQRSEKVNTSDNVGVAPATNKGKAPSASPLSSKAAEKSAEDPTSPNADEGNGKPVHQSADDSYFPYNVLEIPSLSLGLSQEEVAEVLVNVKPVHFVMPEEQVDDDFVQPRKSKRSRNMPAGTEISSAILRVIEISPTHAITASAFSNIALRPQTITPKIVDALMLFIGRQFPGDSLKDRPKFNFSGLYVETLISQLPERIYFPFNIDQQHWVGVCVDTKAATINVLDCYVTFKSDSLLKREFTAVANIMPYIIPVANGSDTQGPLKPYSLTCCKGVPQVSSTADAAIMSALLIEAHARNGLQGIRGITSRVLPEAAKQLAVNFYNDLSASC</sequence>